<feature type="transmembrane region" description="Helical" evidence="1">
    <location>
        <begin position="35"/>
        <end position="56"/>
    </location>
</feature>
<dbReference type="AlphaFoldDB" id="A0A1V2DPZ5"/>
<feature type="transmembrane region" description="Helical" evidence="1">
    <location>
        <begin position="68"/>
        <end position="88"/>
    </location>
</feature>
<organism evidence="2 3">
    <name type="scientific">Marinobacter lutaoensis</name>
    <dbReference type="NCBI Taxonomy" id="135739"/>
    <lineage>
        <taxon>Bacteria</taxon>
        <taxon>Pseudomonadati</taxon>
        <taxon>Pseudomonadota</taxon>
        <taxon>Gammaproteobacteria</taxon>
        <taxon>Pseudomonadales</taxon>
        <taxon>Marinobacteraceae</taxon>
        <taxon>Marinobacter</taxon>
    </lineage>
</organism>
<sequence length="96" mass="10879">MVDLLFFVMTGLIKAMGTIFFMALPWVAWRKGSGIRVLALTVIAISVAALLWWPFASGAEGFAQMFRQMWWLSVIFLVCAPLGVLAHYRREKQTIN</sequence>
<dbReference type="Proteomes" id="UP000189339">
    <property type="component" value="Unassembled WGS sequence"/>
</dbReference>
<evidence type="ECO:0000313" key="3">
    <source>
        <dbReference type="Proteomes" id="UP000189339"/>
    </source>
</evidence>
<evidence type="ECO:0000313" key="2">
    <source>
        <dbReference type="EMBL" id="ONF42580.1"/>
    </source>
</evidence>
<keyword evidence="1" id="KW-1133">Transmembrane helix</keyword>
<accession>A0A1V2DPZ5</accession>
<feature type="transmembrane region" description="Helical" evidence="1">
    <location>
        <begin position="6"/>
        <end position="28"/>
    </location>
</feature>
<dbReference type="RefSeq" id="WP_076725523.1">
    <property type="nucleotide sequence ID" value="NZ_MSCW01000009.1"/>
</dbReference>
<keyword evidence="1" id="KW-0812">Transmembrane</keyword>
<protein>
    <submittedName>
        <fullName evidence="2">Uncharacterized protein</fullName>
    </submittedName>
</protein>
<comment type="caution">
    <text evidence="2">The sequence shown here is derived from an EMBL/GenBank/DDBJ whole genome shotgun (WGS) entry which is preliminary data.</text>
</comment>
<name>A0A1V2DPZ5_9GAMM</name>
<reference evidence="2 3" key="1">
    <citation type="submission" date="2016-12" db="EMBL/GenBank/DDBJ databases">
        <title>Marinobacter lutaoensis whole genome sequencing.</title>
        <authorList>
            <person name="Verma A."/>
            <person name="Krishnamurthi S."/>
        </authorList>
    </citation>
    <scope>NUCLEOTIDE SEQUENCE [LARGE SCALE GENOMIC DNA]</scope>
    <source>
        <strain evidence="2 3">T5054</strain>
    </source>
</reference>
<proteinExistence type="predicted"/>
<keyword evidence="1" id="KW-0472">Membrane</keyword>
<gene>
    <name evidence="2" type="ORF">BTO32_15345</name>
</gene>
<dbReference type="EMBL" id="MSCW01000009">
    <property type="protein sequence ID" value="ONF42580.1"/>
    <property type="molecule type" value="Genomic_DNA"/>
</dbReference>
<evidence type="ECO:0000256" key="1">
    <source>
        <dbReference type="SAM" id="Phobius"/>
    </source>
</evidence>
<keyword evidence="3" id="KW-1185">Reference proteome</keyword>
<dbReference type="STRING" id="135739.BTO32_15345"/>